<evidence type="ECO:0000256" key="5">
    <source>
        <dbReference type="ARBA" id="ARBA00035407"/>
    </source>
</evidence>
<dbReference type="Pfam" id="PF03719">
    <property type="entry name" value="Ribosomal_S5_C"/>
    <property type="match status" value="1"/>
</dbReference>
<reference evidence="10" key="3">
    <citation type="submission" date="2025-05" db="UniProtKB">
        <authorList>
            <consortium name="Ensembl"/>
        </authorList>
    </citation>
    <scope>IDENTIFICATION</scope>
</reference>
<comment type="similarity">
    <text evidence="1 7">Belongs to the universal ribosomal protein uS5 family.</text>
</comment>
<proteinExistence type="inferred from homology"/>
<dbReference type="FunFam" id="3.30.230.10:FF:000004">
    <property type="entry name" value="40S ribosomal protein S2"/>
    <property type="match status" value="1"/>
</dbReference>
<evidence type="ECO:0000256" key="4">
    <source>
        <dbReference type="ARBA" id="ARBA00035255"/>
    </source>
</evidence>
<dbReference type="InterPro" id="IPR014721">
    <property type="entry name" value="Ribsml_uS5_D2-typ_fold_subgr"/>
</dbReference>
<dbReference type="InterPro" id="IPR013810">
    <property type="entry name" value="Ribosomal_uS5_N"/>
</dbReference>
<dbReference type="InterPro" id="IPR005324">
    <property type="entry name" value="Ribosomal_uS5_C"/>
</dbReference>
<evidence type="ECO:0000313" key="10">
    <source>
        <dbReference type="Ensembl" id="ENSMMNP00015018321.1"/>
    </source>
</evidence>
<dbReference type="SUPFAM" id="SSF54211">
    <property type="entry name" value="Ribosomal protein S5 domain 2-like"/>
    <property type="match status" value="1"/>
</dbReference>
<evidence type="ECO:0000313" key="9">
    <source>
        <dbReference type="EMBL" id="TKC53930.1"/>
    </source>
</evidence>
<dbReference type="Proteomes" id="UP000308365">
    <property type="component" value="Unassembled WGS sequence"/>
</dbReference>
<dbReference type="Proteomes" id="UP000694561">
    <property type="component" value="Unplaced"/>
</dbReference>
<dbReference type="SUPFAM" id="SSF54768">
    <property type="entry name" value="dsRNA-binding domain-like"/>
    <property type="match status" value="1"/>
</dbReference>
<feature type="domain" description="S5 DRBM" evidence="8">
    <location>
        <begin position="9"/>
        <end position="61"/>
    </location>
</feature>
<dbReference type="PANTHER" id="PTHR13718:SF4">
    <property type="entry name" value="40S RIBOSOMAL PROTEIN S2"/>
    <property type="match status" value="1"/>
</dbReference>
<dbReference type="Gene3D" id="3.30.160.20">
    <property type="match status" value="1"/>
</dbReference>
<keyword evidence="12" id="KW-1185">Reference proteome</keyword>
<evidence type="ECO:0000259" key="8">
    <source>
        <dbReference type="PROSITE" id="PS50881"/>
    </source>
</evidence>
<dbReference type="EMBL" id="RWIC01000001">
    <property type="protein sequence ID" value="TKC53930.1"/>
    <property type="molecule type" value="Genomic_DNA"/>
</dbReference>
<dbReference type="GO" id="GO:0003735">
    <property type="term" value="F:structural constituent of ribosome"/>
    <property type="evidence" value="ECO:0007669"/>
    <property type="project" value="UniProtKB-UniRule"/>
</dbReference>
<dbReference type="Ensembl" id="ENSMMNT00015020124.1">
    <property type="protein sequence ID" value="ENSMMNP00015018321.1"/>
    <property type="gene ID" value="ENSMMNG00015013462.1"/>
</dbReference>
<dbReference type="Pfam" id="PF00333">
    <property type="entry name" value="Ribosomal_S5"/>
    <property type="match status" value="1"/>
</dbReference>
<gene>
    <name evidence="9" type="ORF">EI555_010054</name>
</gene>
<dbReference type="GO" id="GO:0006412">
    <property type="term" value="P:translation"/>
    <property type="evidence" value="ECO:0007669"/>
    <property type="project" value="InterPro"/>
</dbReference>
<organism evidence="9 11">
    <name type="scientific">Monodon monoceros</name>
    <name type="common">Narwhal</name>
    <name type="synonym">Ceratodon monodon</name>
    <dbReference type="NCBI Taxonomy" id="40151"/>
    <lineage>
        <taxon>Eukaryota</taxon>
        <taxon>Metazoa</taxon>
        <taxon>Chordata</taxon>
        <taxon>Craniata</taxon>
        <taxon>Vertebrata</taxon>
        <taxon>Euteleostomi</taxon>
        <taxon>Mammalia</taxon>
        <taxon>Eutheria</taxon>
        <taxon>Laurasiatheria</taxon>
        <taxon>Artiodactyla</taxon>
        <taxon>Whippomorpha</taxon>
        <taxon>Cetacea</taxon>
        <taxon>Odontoceti</taxon>
        <taxon>Monodontidae</taxon>
        <taxon>Monodon</taxon>
    </lineage>
</organism>
<dbReference type="GeneTree" id="ENSGT00940000153095"/>
<dbReference type="AlphaFoldDB" id="A0A4V5PB77"/>
<dbReference type="InterPro" id="IPR020568">
    <property type="entry name" value="Ribosomal_Su5_D2-typ_SF"/>
</dbReference>
<dbReference type="GO" id="GO:0022627">
    <property type="term" value="C:cytosolic small ribosomal subunit"/>
    <property type="evidence" value="ECO:0007669"/>
    <property type="project" value="TreeGrafter"/>
</dbReference>
<name>A0A4V5PB77_MONMO</name>
<evidence type="ECO:0000256" key="2">
    <source>
        <dbReference type="ARBA" id="ARBA00022980"/>
    </source>
</evidence>
<evidence type="ECO:0000256" key="1">
    <source>
        <dbReference type="ARBA" id="ARBA00008945"/>
    </source>
</evidence>
<keyword evidence="3 6" id="KW-0687">Ribonucleoprotein</keyword>
<protein>
    <recommendedName>
        <fullName evidence="4">Small ribosomal subunit protein uS5</fullName>
    </recommendedName>
    <alternativeName>
        <fullName evidence="5">40S ribosomal protein S2</fullName>
    </alternativeName>
</protein>
<evidence type="ECO:0000313" key="12">
    <source>
        <dbReference type="Proteomes" id="UP000694561"/>
    </source>
</evidence>
<reference evidence="11" key="1">
    <citation type="journal article" date="2019" name="IScience">
        <title>Narwhal Genome Reveals Long-Term Low Genetic Diversity despite Current Large Abundance Size.</title>
        <authorList>
            <person name="Westbury M.V."/>
            <person name="Petersen B."/>
            <person name="Garde E."/>
            <person name="Heide-Jorgensen M.P."/>
            <person name="Lorenzen E.D."/>
        </authorList>
    </citation>
    <scope>NUCLEOTIDE SEQUENCE [LARGE SCALE GENOMIC DNA]</scope>
</reference>
<dbReference type="InterPro" id="IPR000851">
    <property type="entry name" value="Ribosomal_uS5"/>
</dbReference>
<dbReference type="PROSITE" id="PS50881">
    <property type="entry name" value="S5_DSRBD"/>
    <property type="match status" value="1"/>
</dbReference>
<keyword evidence="2 6" id="KW-0689">Ribosomal protein</keyword>
<accession>A0A4V5PB77</accession>
<sequence>MRFEDYPWQKQTGAGRKARFKAFDATGDYNGHVGLDVKCSKEVATALRGVIILAKLRIVPTRPGYWGNKIGKPHTIPGKVTGHCCSVLVRFIPAPRGTDTISAPVPKKVLMMAGIDDHYTSAKGCTTTLGNFLMPFPRPTVISLLFSGERWCLPSLRIRNSLTIL</sequence>
<evidence type="ECO:0000256" key="7">
    <source>
        <dbReference type="RuleBase" id="RU003823"/>
    </source>
</evidence>
<evidence type="ECO:0000256" key="6">
    <source>
        <dbReference type="PROSITE-ProRule" id="PRU00268"/>
    </source>
</evidence>
<evidence type="ECO:0000256" key="3">
    <source>
        <dbReference type="ARBA" id="ARBA00023274"/>
    </source>
</evidence>
<dbReference type="Gene3D" id="3.30.230.10">
    <property type="match status" value="1"/>
</dbReference>
<dbReference type="PANTHER" id="PTHR13718">
    <property type="entry name" value="RIBOSOMAL S SUBUNIT"/>
    <property type="match status" value="1"/>
</dbReference>
<reference evidence="9" key="2">
    <citation type="journal article" date="2019" name="IScience">
        <title>Narwhal Genome Reveals Long-Term Low Genetic Diversity despite Current Large Abundance Size.</title>
        <authorList>
            <person name="Westbury M.V."/>
            <person name="Petersen B."/>
            <person name="Garde E."/>
            <person name="Heide-Jorgensen M.P."/>
            <person name="Lorenzen E.D."/>
        </authorList>
    </citation>
    <scope>NUCLEOTIDE SEQUENCE</scope>
    <source>
        <strain evidence="9">MVW</strain>
        <tissue evidence="9">Liver</tissue>
    </source>
</reference>
<dbReference type="GO" id="GO:0003723">
    <property type="term" value="F:RNA binding"/>
    <property type="evidence" value="ECO:0007669"/>
    <property type="project" value="InterPro"/>
</dbReference>
<evidence type="ECO:0000313" key="11">
    <source>
        <dbReference type="Proteomes" id="UP000308365"/>
    </source>
</evidence>